<proteinExistence type="predicted"/>
<evidence type="ECO:0000256" key="1">
    <source>
        <dbReference type="SAM" id="SignalP"/>
    </source>
</evidence>
<evidence type="ECO:0000313" key="3">
    <source>
        <dbReference type="Proteomes" id="UP000475249"/>
    </source>
</evidence>
<evidence type="ECO:0008006" key="4">
    <source>
        <dbReference type="Google" id="ProtNLM"/>
    </source>
</evidence>
<name>A0A6L9EEJ3_9FLAO</name>
<feature type="signal peptide" evidence="1">
    <location>
        <begin position="1"/>
        <end position="21"/>
    </location>
</feature>
<organism evidence="2 3">
    <name type="scientific">Poritiphilus flavus</name>
    <dbReference type="NCBI Taxonomy" id="2697053"/>
    <lineage>
        <taxon>Bacteria</taxon>
        <taxon>Pseudomonadati</taxon>
        <taxon>Bacteroidota</taxon>
        <taxon>Flavobacteriia</taxon>
        <taxon>Flavobacteriales</taxon>
        <taxon>Flavobacteriaceae</taxon>
        <taxon>Poritiphilus</taxon>
    </lineage>
</organism>
<feature type="chain" id="PRO_5027069471" description="Lipoprotein" evidence="1">
    <location>
        <begin position="22"/>
        <end position="112"/>
    </location>
</feature>
<dbReference type="EMBL" id="WXYO01000006">
    <property type="protein sequence ID" value="NAS13073.1"/>
    <property type="molecule type" value="Genomic_DNA"/>
</dbReference>
<dbReference type="AlphaFoldDB" id="A0A6L9EEJ3"/>
<protein>
    <recommendedName>
        <fullName evidence="4">Lipoprotein</fullName>
    </recommendedName>
</protein>
<gene>
    <name evidence="2" type="ORF">GTQ38_13745</name>
</gene>
<evidence type="ECO:0000313" key="2">
    <source>
        <dbReference type="EMBL" id="NAS13073.1"/>
    </source>
</evidence>
<dbReference type="RefSeq" id="WP_161436116.1">
    <property type="nucleotide sequence ID" value="NZ_WXYO01000006.1"/>
</dbReference>
<comment type="caution">
    <text evidence="2">The sequence shown here is derived from an EMBL/GenBank/DDBJ whole genome shotgun (WGS) entry which is preliminary data.</text>
</comment>
<reference evidence="2 3" key="1">
    <citation type="submission" date="2020-01" db="EMBL/GenBank/DDBJ databases">
        <title>Bacteria diversity of Porities sp.</title>
        <authorList>
            <person name="Wang G."/>
        </authorList>
    </citation>
    <scope>NUCLEOTIDE SEQUENCE [LARGE SCALE GENOMIC DNA]</scope>
    <source>
        <strain evidence="2 3">R33</strain>
    </source>
</reference>
<dbReference type="PROSITE" id="PS51257">
    <property type="entry name" value="PROKAR_LIPOPROTEIN"/>
    <property type="match status" value="1"/>
</dbReference>
<dbReference type="Proteomes" id="UP000475249">
    <property type="component" value="Unassembled WGS sequence"/>
</dbReference>
<sequence>MRGFKLALCFGIFLLMSSCYSIRFQVDNGQWEPADTEREDAYAGYNVHTLDTVVSRKLTTGDHYFNISDCPSGALHTVEYRSSFGGILLNAITFGRKKKVKIKYVCIKENSM</sequence>
<accession>A0A6L9EEJ3</accession>
<keyword evidence="3" id="KW-1185">Reference proteome</keyword>
<keyword evidence="1" id="KW-0732">Signal</keyword>